<dbReference type="EMBL" id="JAGPXF010000005">
    <property type="protein sequence ID" value="KAH7241730.1"/>
    <property type="molecule type" value="Genomic_DNA"/>
</dbReference>
<organism evidence="2 3">
    <name type="scientific">Fusarium tricinctum</name>
    <dbReference type="NCBI Taxonomy" id="61284"/>
    <lineage>
        <taxon>Eukaryota</taxon>
        <taxon>Fungi</taxon>
        <taxon>Dikarya</taxon>
        <taxon>Ascomycota</taxon>
        <taxon>Pezizomycotina</taxon>
        <taxon>Sordariomycetes</taxon>
        <taxon>Hypocreomycetidae</taxon>
        <taxon>Hypocreales</taxon>
        <taxon>Nectriaceae</taxon>
        <taxon>Fusarium</taxon>
        <taxon>Fusarium tricinctum species complex</taxon>
    </lineage>
</organism>
<feature type="transmembrane region" description="Helical" evidence="1">
    <location>
        <begin position="87"/>
        <end position="109"/>
    </location>
</feature>
<keyword evidence="1" id="KW-1133">Transmembrane helix</keyword>
<keyword evidence="1" id="KW-0472">Membrane</keyword>
<proteinExistence type="predicted"/>
<evidence type="ECO:0000313" key="2">
    <source>
        <dbReference type="EMBL" id="KAH7241730.1"/>
    </source>
</evidence>
<reference evidence="2" key="1">
    <citation type="journal article" date="2021" name="Nat. Commun.">
        <title>Genetic determinants of endophytism in the Arabidopsis root mycobiome.</title>
        <authorList>
            <person name="Mesny F."/>
            <person name="Miyauchi S."/>
            <person name="Thiergart T."/>
            <person name="Pickel B."/>
            <person name="Atanasova L."/>
            <person name="Karlsson M."/>
            <person name="Huettel B."/>
            <person name="Barry K.W."/>
            <person name="Haridas S."/>
            <person name="Chen C."/>
            <person name="Bauer D."/>
            <person name="Andreopoulos W."/>
            <person name="Pangilinan J."/>
            <person name="LaButti K."/>
            <person name="Riley R."/>
            <person name="Lipzen A."/>
            <person name="Clum A."/>
            <person name="Drula E."/>
            <person name="Henrissat B."/>
            <person name="Kohler A."/>
            <person name="Grigoriev I.V."/>
            <person name="Martin F.M."/>
            <person name="Hacquard S."/>
        </authorList>
    </citation>
    <scope>NUCLEOTIDE SEQUENCE</scope>
    <source>
        <strain evidence="2">MPI-SDFR-AT-0068</strain>
    </source>
</reference>
<name>A0A8K0RSJ3_9HYPO</name>
<dbReference type="AlphaFoldDB" id="A0A8K0RSJ3"/>
<comment type="caution">
    <text evidence="2">The sequence shown here is derived from an EMBL/GenBank/DDBJ whole genome shotgun (WGS) entry which is preliminary data.</text>
</comment>
<evidence type="ECO:0000313" key="3">
    <source>
        <dbReference type="Proteomes" id="UP000813427"/>
    </source>
</evidence>
<dbReference type="Proteomes" id="UP000813427">
    <property type="component" value="Unassembled WGS sequence"/>
</dbReference>
<evidence type="ECO:0000256" key="1">
    <source>
        <dbReference type="SAM" id="Phobius"/>
    </source>
</evidence>
<keyword evidence="3" id="KW-1185">Reference proteome</keyword>
<accession>A0A8K0RSJ3</accession>
<sequence length="131" mass="14891">MHQMMLQTGKMQSRAGKVTLALLGLAAYCQSWWWKLEMDWLKTRQSHNTPSMAQPECDTPGSMMSLYPPNHEGQFPVPSFTLDPVNFWLSELPIVLFFNGLFFFLFPLVTPPAQSQQHKPTSRLASLVGGY</sequence>
<protein>
    <submittedName>
        <fullName evidence="2">Uncharacterized protein</fullName>
    </submittedName>
</protein>
<keyword evidence="1" id="KW-0812">Transmembrane</keyword>
<gene>
    <name evidence="2" type="ORF">BKA59DRAFT_211289</name>
</gene>